<organism evidence="3 4">
    <name type="scientific">Clostridium innocuum</name>
    <dbReference type="NCBI Taxonomy" id="1522"/>
    <lineage>
        <taxon>Bacteria</taxon>
        <taxon>Bacillati</taxon>
        <taxon>Bacillota</taxon>
        <taxon>Clostridia</taxon>
        <taxon>Eubacteriales</taxon>
        <taxon>Clostridiaceae</taxon>
        <taxon>Clostridium</taxon>
    </lineage>
</organism>
<dbReference type="InterPro" id="IPR054286">
    <property type="entry name" value="DUF7021"/>
</dbReference>
<dbReference type="Pfam" id="PF22886">
    <property type="entry name" value="DUF7021"/>
    <property type="match status" value="1"/>
</dbReference>
<dbReference type="RefSeq" id="WP_117442618.1">
    <property type="nucleotide sequence ID" value="NZ_JAJFEN010000097.1"/>
</dbReference>
<protein>
    <submittedName>
        <fullName evidence="3">DUF2262 domain-containing protein</fullName>
    </submittedName>
</protein>
<dbReference type="AlphaFoldDB" id="A0A3E2VYN3"/>
<evidence type="ECO:0000313" key="3">
    <source>
        <dbReference type="EMBL" id="RGC16508.1"/>
    </source>
</evidence>
<dbReference type="Pfam" id="PF10020">
    <property type="entry name" value="DUF2262"/>
    <property type="match status" value="1"/>
</dbReference>
<dbReference type="InterPro" id="IPR019260">
    <property type="entry name" value="DUF2262"/>
</dbReference>
<reference evidence="3 4" key="1">
    <citation type="submission" date="2018-08" db="EMBL/GenBank/DDBJ databases">
        <title>A genome reference for cultivated species of the human gut microbiota.</title>
        <authorList>
            <person name="Zou Y."/>
            <person name="Xue W."/>
            <person name="Luo G."/>
        </authorList>
    </citation>
    <scope>NUCLEOTIDE SEQUENCE [LARGE SCALE GENOMIC DNA]</scope>
    <source>
        <strain evidence="3 4">OF01-2LB</strain>
    </source>
</reference>
<dbReference type="EMBL" id="QVEV01000008">
    <property type="protein sequence ID" value="RGC16508.1"/>
    <property type="molecule type" value="Genomic_DNA"/>
</dbReference>
<comment type="caution">
    <text evidence="3">The sequence shown here is derived from an EMBL/GenBank/DDBJ whole genome shotgun (WGS) entry which is preliminary data.</text>
</comment>
<sequence length="282" mass="32939">MWKERTEKKKFEEGFGEDVKEIYALTQDDVGSCRMKGECCWTASIRLLAYVDVKTAELKQEKRMLQWMLSDRENKKPGKVFRLKKETIYHLTVRESLPKKTKWSGKEMPAGTWLLLVDVRKRDVRHPQLQELLQEYQRPVYLPLSDTCQLQLNRSLNLFQGEGEWNAQQVEISLEADEQDDKHADETLYVFRRLQEDGAAWDEKARKYAAEQLLSCAIDWQDEAEDELRADDFARRIRIEAVNVSQGGEFELYYDDDDIFAGHVIIISGNLEKGLYDAQFAG</sequence>
<feature type="domain" description="DUF2262" evidence="1">
    <location>
        <begin position="149"/>
        <end position="279"/>
    </location>
</feature>
<gene>
    <name evidence="3" type="ORF">DXA38_07435</name>
</gene>
<evidence type="ECO:0000313" key="4">
    <source>
        <dbReference type="Proteomes" id="UP000260025"/>
    </source>
</evidence>
<name>A0A3E2VYN3_CLOIN</name>
<evidence type="ECO:0000259" key="2">
    <source>
        <dbReference type="Pfam" id="PF22886"/>
    </source>
</evidence>
<accession>A0A3E2VYN3</accession>
<evidence type="ECO:0000259" key="1">
    <source>
        <dbReference type="Pfam" id="PF10020"/>
    </source>
</evidence>
<dbReference type="OrthoDB" id="1151029at2"/>
<feature type="domain" description="DUF7021" evidence="2">
    <location>
        <begin position="7"/>
        <end position="136"/>
    </location>
</feature>
<proteinExistence type="predicted"/>
<dbReference type="Proteomes" id="UP000260025">
    <property type="component" value="Unassembled WGS sequence"/>
</dbReference>